<dbReference type="Gene3D" id="1.25.40.20">
    <property type="entry name" value="Ankyrin repeat-containing domain"/>
    <property type="match status" value="1"/>
</dbReference>
<comment type="function">
    <text evidence="5">Involved in B-cell receptor (BCR)-induced Ca(2+) mobilization from intracellular stores. Promotes Lyn-mediated phosphorylation of IP3 receptors 1 and 2.</text>
</comment>
<evidence type="ECO:0000256" key="9">
    <source>
        <dbReference type="SAM" id="SignalP"/>
    </source>
</evidence>
<dbReference type="InterPro" id="IPR035897">
    <property type="entry name" value="Toll_tir_struct_dom_sf"/>
</dbReference>
<dbReference type="Gene3D" id="3.40.50.10140">
    <property type="entry name" value="Toll/interleukin-1 receptor homology (TIR) domain"/>
    <property type="match status" value="1"/>
</dbReference>
<dbReference type="GO" id="GO:0042113">
    <property type="term" value="P:B cell activation"/>
    <property type="evidence" value="ECO:0007669"/>
    <property type="project" value="UniProtKB-KW"/>
</dbReference>
<dbReference type="GO" id="GO:0007165">
    <property type="term" value="P:signal transduction"/>
    <property type="evidence" value="ECO:0007669"/>
    <property type="project" value="UniProtKB-ARBA"/>
</dbReference>
<dbReference type="Pfam" id="PF18567">
    <property type="entry name" value="TIR_3"/>
    <property type="match status" value="1"/>
</dbReference>
<feature type="signal peptide" evidence="9">
    <location>
        <begin position="1"/>
        <end position="21"/>
    </location>
</feature>
<dbReference type="FunFam" id="3.40.50.10140:FF:000017">
    <property type="entry name" value="B cell scaffold protein with ankyrin repeats 1"/>
    <property type="match status" value="1"/>
</dbReference>
<evidence type="ECO:0000256" key="2">
    <source>
        <dbReference type="ARBA" id="ARBA00022737"/>
    </source>
</evidence>
<dbReference type="InterPro" id="IPR041340">
    <property type="entry name" value="PIK3AP1_TIR"/>
</dbReference>
<feature type="chain" id="PRO_5025350994" description="B-cell scaffold protein with ankyrin repeats" evidence="9">
    <location>
        <begin position="22"/>
        <end position="526"/>
    </location>
</feature>
<evidence type="ECO:0000256" key="3">
    <source>
        <dbReference type="ARBA" id="ARBA00022936"/>
    </source>
</evidence>
<reference evidence="11" key="1">
    <citation type="submission" date="2019-06" db="EMBL/GenBank/DDBJ databases">
        <authorList>
            <consortium name="Wellcome Sanger Institute Data Sharing"/>
        </authorList>
    </citation>
    <scope>NUCLEOTIDE SEQUENCE [LARGE SCALE GENOMIC DNA]</scope>
</reference>
<dbReference type="InterPro" id="IPR052446">
    <property type="entry name" value="B-cell_PI3K-Signaling_Adptrs"/>
</dbReference>
<evidence type="ECO:0000256" key="4">
    <source>
        <dbReference type="ARBA" id="ARBA00023043"/>
    </source>
</evidence>
<dbReference type="SUPFAM" id="SSF48403">
    <property type="entry name" value="Ankyrin repeat"/>
    <property type="match status" value="1"/>
</dbReference>
<evidence type="ECO:0000256" key="6">
    <source>
        <dbReference type="ARBA" id="ARBA00065779"/>
    </source>
</evidence>
<sequence>HVFLLDHLAAADLLIIYEAEAEQWATYLRSAFTGPIQEGGICCYDIATVSSRRDDFLRLGHYKCKLLILSRGMLEALCQLRRFFLARVLNPAAHVVVLLCGVESLAPLLELVPLNGEECTQISSEQDAHEYLSTVTDIVKRGMASSSMEMFILLKDKVAGGDAEVEFSGDNQRVRVKPLHWNEHILFVNAPDFPAGNVNVTLHCGGETLSRTQLQYYSTMDEITRLLRGAANPVDFMCQVVLLLRLRLYLDHVRNHTELHPVDVPSLLHFAAQNGFKSVSSLLLQCPGAERALRTANRHGQTPTDIAKSHGHKELHILLKERLVTISSSAICISWVSVSEEHEEEEGEEDPYALLGVNDEEYDTILSSSNTVPIANRPPAPTPRPESTQVKEDRIPFIAQGNTEQINAKINHFTSRARGDSISSTYDTFVPSQSPGLQQLIELQERVKGGSLTMDEALERFSDWQRVQKGMDSIQQVAHGASLSQHRASIIQRIRSFKLTLAHPSGSHIGVTNILHFSVHELAIPT</sequence>
<dbReference type="Ensembl" id="ENSMMDT00005036150.1">
    <property type="protein sequence ID" value="ENSMMDP00005035376.1"/>
    <property type="gene ID" value="ENSMMDG00005016148.1"/>
</dbReference>
<protein>
    <recommendedName>
        <fullName evidence="7">B-cell scaffold protein with ankyrin repeats</fullName>
    </recommendedName>
</protein>
<dbReference type="GO" id="GO:0050869">
    <property type="term" value="P:negative regulation of B cell activation"/>
    <property type="evidence" value="ECO:0007669"/>
    <property type="project" value="TreeGrafter"/>
</dbReference>
<evidence type="ECO:0000259" key="10">
    <source>
        <dbReference type="PROSITE" id="PS51376"/>
    </source>
</evidence>
<reference evidence="11" key="3">
    <citation type="submission" date="2025-09" db="UniProtKB">
        <authorList>
            <consortium name="Ensembl"/>
        </authorList>
    </citation>
    <scope>IDENTIFICATION</scope>
</reference>
<dbReference type="PANTHER" id="PTHR16267">
    <property type="entry name" value="BANK1/PIK3AP1 FAMILY MEMBER"/>
    <property type="match status" value="1"/>
</dbReference>
<evidence type="ECO:0000313" key="12">
    <source>
        <dbReference type="Proteomes" id="UP000472263"/>
    </source>
</evidence>
<gene>
    <name evidence="11" type="primary">BANK1</name>
</gene>
<keyword evidence="1" id="KW-0597">Phosphoprotein</keyword>
<keyword evidence="2" id="KW-0677">Repeat</keyword>
<dbReference type="InterPro" id="IPR017893">
    <property type="entry name" value="DBB_domain"/>
</dbReference>
<dbReference type="GO" id="GO:1990782">
    <property type="term" value="F:protein tyrosine kinase binding"/>
    <property type="evidence" value="ECO:0007669"/>
    <property type="project" value="TreeGrafter"/>
</dbReference>
<dbReference type="PANTHER" id="PTHR16267:SF13">
    <property type="entry name" value="B-CELL SCAFFOLD PROTEIN WITH ANKYRIN REPEATS"/>
    <property type="match status" value="1"/>
</dbReference>
<feature type="region of interest" description="Disordered" evidence="8">
    <location>
        <begin position="370"/>
        <end position="390"/>
    </location>
</feature>
<dbReference type="GO" id="GO:0051246">
    <property type="term" value="P:regulation of protein metabolic process"/>
    <property type="evidence" value="ECO:0007669"/>
    <property type="project" value="UniProtKB-ARBA"/>
</dbReference>
<evidence type="ECO:0000256" key="8">
    <source>
        <dbReference type="SAM" id="MobiDB-lite"/>
    </source>
</evidence>
<dbReference type="SMART" id="SM01282">
    <property type="entry name" value="DBB"/>
    <property type="match status" value="1"/>
</dbReference>
<proteinExistence type="predicted"/>
<evidence type="ECO:0000256" key="5">
    <source>
        <dbReference type="ARBA" id="ARBA00054773"/>
    </source>
</evidence>
<evidence type="ECO:0000256" key="7">
    <source>
        <dbReference type="ARBA" id="ARBA00069696"/>
    </source>
</evidence>
<keyword evidence="12" id="KW-1185">Reference proteome</keyword>
<dbReference type="GO" id="GO:0051898">
    <property type="term" value="P:negative regulation of phosphatidylinositol 3-kinase/protein kinase B signal transduction"/>
    <property type="evidence" value="ECO:0007669"/>
    <property type="project" value="TreeGrafter"/>
</dbReference>
<keyword evidence="4" id="KW-0040">ANK repeat</keyword>
<dbReference type="GeneTree" id="ENSGT00390000008787"/>
<evidence type="ECO:0000256" key="1">
    <source>
        <dbReference type="ARBA" id="ARBA00022553"/>
    </source>
</evidence>
<dbReference type="Pfam" id="PF14545">
    <property type="entry name" value="DBB"/>
    <property type="match status" value="1"/>
</dbReference>
<reference evidence="11" key="2">
    <citation type="submission" date="2025-08" db="UniProtKB">
        <authorList>
            <consortium name="Ensembl"/>
        </authorList>
    </citation>
    <scope>IDENTIFICATION</scope>
</reference>
<comment type="subunit">
    <text evidence="6">Interacts with LYN, ITPR1 and ITPR2.</text>
</comment>
<accession>A0A667ZRA1</accession>
<keyword evidence="9" id="KW-0732">Signal</keyword>
<dbReference type="InterPro" id="IPR036770">
    <property type="entry name" value="Ankyrin_rpt-contain_sf"/>
</dbReference>
<dbReference type="GO" id="GO:0005102">
    <property type="term" value="F:signaling receptor binding"/>
    <property type="evidence" value="ECO:0007669"/>
    <property type="project" value="TreeGrafter"/>
</dbReference>
<organism evidence="11 12">
    <name type="scientific">Myripristis murdjan</name>
    <name type="common">pinecone soldierfish</name>
    <dbReference type="NCBI Taxonomy" id="586833"/>
    <lineage>
        <taxon>Eukaryota</taxon>
        <taxon>Metazoa</taxon>
        <taxon>Chordata</taxon>
        <taxon>Craniata</taxon>
        <taxon>Vertebrata</taxon>
        <taxon>Euteleostomi</taxon>
        <taxon>Actinopterygii</taxon>
        <taxon>Neopterygii</taxon>
        <taxon>Teleostei</taxon>
        <taxon>Neoteleostei</taxon>
        <taxon>Acanthomorphata</taxon>
        <taxon>Holocentriformes</taxon>
        <taxon>Holocentridae</taxon>
        <taxon>Myripristis</taxon>
    </lineage>
</organism>
<dbReference type="AlphaFoldDB" id="A0A667ZRA1"/>
<dbReference type="PROSITE" id="PS51376">
    <property type="entry name" value="DBB"/>
    <property type="match status" value="1"/>
</dbReference>
<dbReference type="Proteomes" id="UP000472263">
    <property type="component" value="Chromosome 18"/>
</dbReference>
<evidence type="ECO:0000313" key="11">
    <source>
        <dbReference type="Ensembl" id="ENSMMDP00005035376.1"/>
    </source>
</evidence>
<feature type="domain" description="DBB" evidence="10">
    <location>
        <begin position="134"/>
        <end position="270"/>
    </location>
</feature>
<name>A0A667ZRA1_9TELE</name>
<keyword evidence="3" id="KW-0075">B-cell activation</keyword>